<dbReference type="Gene3D" id="1.20.1250.20">
    <property type="entry name" value="MFS general substrate transporter like domains"/>
    <property type="match status" value="1"/>
</dbReference>
<gene>
    <name evidence="8" type="primary">Necator_chrIV.g13732</name>
    <name evidence="8" type="ORF">RB195_000440</name>
</gene>
<dbReference type="EMBL" id="JAVFWL010000004">
    <property type="protein sequence ID" value="KAK6747223.1"/>
    <property type="molecule type" value="Genomic_DNA"/>
</dbReference>
<dbReference type="PANTHER" id="PTHR23503:SF49">
    <property type="entry name" value="MAJOR FACILITATOR SUPERFAMILY (MFS) PROFILE DOMAIN-CONTAINING PROTEIN"/>
    <property type="match status" value="1"/>
</dbReference>
<keyword evidence="9" id="KW-1185">Reference proteome</keyword>
<dbReference type="PANTHER" id="PTHR23503">
    <property type="entry name" value="SOLUTE CARRIER FAMILY 2"/>
    <property type="match status" value="1"/>
</dbReference>
<dbReference type="InterPro" id="IPR045263">
    <property type="entry name" value="GLUT"/>
</dbReference>
<feature type="transmembrane region" description="Helical" evidence="6">
    <location>
        <begin position="12"/>
        <end position="31"/>
    </location>
</feature>
<feature type="transmembrane region" description="Helical" evidence="6">
    <location>
        <begin position="425"/>
        <end position="450"/>
    </location>
</feature>
<dbReference type="InterPro" id="IPR036259">
    <property type="entry name" value="MFS_trans_sf"/>
</dbReference>
<feature type="transmembrane region" description="Helical" evidence="6">
    <location>
        <begin position="307"/>
        <end position="330"/>
    </location>
</feature>
<evidence type="ECO:0000259" key="7">
    <source>
        <dbReference type="PROSITE" id="PS50850"/>
    </source>
</evidence>
<feature type="domain" description="Major facilitator superfamily (MFS) profile" evidence="7">
    <location>
        <begin position="18"/>
        <end position="454"/>
    </location>
</feature>
<evidence type="ECO:0000256" key="3">
    <source>
        <dbReference type="ARBA" id="ARBA00022989"/>
    </source>
</evidence>
<sequence length="477" mass="52684">MGSPTLFSSNGIRLFILGWILTAITNFPAAFTHTSVNSAVLKMNEYLNDSFTDRYRPLDHHEVSLIKSTINSVWYAGQVVGAAMSPYVCDNWGRKPAYIISVVLMTAACGMQMIASLTPFPEILIVGRIITAVFSPLSDAALILYLQEISPSSLRGTMSSLYSTGYAVMCLFGMLLGHEEVLGHSLTVLLFVPVIPGLISLLILIFLPETPKFLIISRHNLKAALASLRFYQGDREELQEELDKLQVESKHSDSGRNEGGVKMIITTSHLRRAFTISTAVLVLTLPFYPILQNSTYFFTHLHVPSDIAQTCSSLLMVLLAFSCIISTSIVDKLPRRFILLKAGTSCMFSLTAFVIAAEYGFTYIAMTAVFVFVFSYGVGVGPVVWFISPELVPLQYRSTMFCMCYGVHSMLVVLTNFATLPLIGVIGAVCFVPIYIVPCSLALIYVYLYLPETQGRDTLDIVQELKSRAEKRDATNA</sequence>
<feature type="transmembrane region" description="Helical" evidence="6">
    <location>
        <begin position="188"/>
        <end position="207"/>
    </location>
</feature>
<evidence type="ECO:0000313" key="9">
    <source>
        <dbReference type="Proteomes" id="UP001303046"/>
    </source>
</evidence>
<keyword evidence="3 6" id="KW-1133">Transmembrane helix</keyword>
<dbReference type="SUPFAM" id="SSF103473">
    <property type="entry name" value="MFS general substrate transporter"/>
    <property type="match status" value="1"/>
</dbReference>
<keyword evidence="5" id="KW-0175">Coiled coil</keyword>
<feature type="transmembrane region" description="Helical" evidence="6">
    <location>
        <begin position="96"/>
        <end position="117"/>
    </location>
</feature>
<feature type="transmembrane region" description="Helical" evidence="6">
    <location>
        <begin position="158"/>
        <end position="176"/>
    </location>
</feature>
<feature type="transmembrane region" description="Helical" evidence="6">
    <location>
        <begin position="337"/>
        <end position="357"/>
    </location>
</feature>
<organism evidence="8 9">
    <name type="scientific">Necator americanus</name>
    <name type="common">Human hookworm</name>
    <dbReference type="NCBI Taxonomy" id="51031"/>
    <lineage>
        <taxon>Eukaryota</taxon>
        <taxon>Metazoa</taxon>
        <taxon>Ecdysozoa</taxon>
        <taxon>Nematoda</taxon>
        <taxon>Chromadorea</taxon>
        <taxon>Rhabditida</taxon>
        <taxon>Rhabditina</taxon>
        <taxon>Rhabditomorpha</taxon>
        <taxon>Strongyloidea</taxon>
        <taxon>Ancylostomatidae</taxon>
        <taxon>Bunostominae</taxon>
        <taxon>Necator</taxon>
    </lineage>
</organism>
<feature type="transmembrane region" description="Helical" evidence="6">
    <location>
        <begin position="273"/>
        <end position="291"/>
    </location>
</feature>
<evidence type="ECO:0000313" key="8">
    <source>
        <dbReference type="EMBL" id="KAK6747223.1"/>
    </source>
</evidence>
<comment type="caution">
    <text evidence="8">The sequence shown here is derived from an EMBL/GenBank/DDBJ whole genome shotgun (WGS) entry which is preliminary data.</text>
</comment>
<dbReference type="InterPro" id="IPR005828">
    <property type="entry name" value="MFS_sugar_transport-like"/>
</dbReference>
<dbReference type="InterPro" id="IPR020846">
    <property type="entry name" value="MFS_dom"/>
</dbReference>
<evidence type="ECO:0000256" key="2">
    <source>
        <dbReference type="ARBA" id="ARBA00022692"/>
    </source>
</evidence>
<evidence type="ECO:0000256" key="5">
    <source>
        <dbReference type="SAM" id="Coils"/>
    </source>
</evidence>
<feature type="transmembrane region" description="Helical" evidence="6">
    <location>
        <begin position="363"/>
        <end position="387"/>
    </location>
</feature>
<feature type="transmembrane region" description="Helical" evidence="6">
    <location>
        <begin position="123"/>
        <end position="146"/>
    </location>
</feature>
<evidence type="ECO:0000256" key="1">
    <source>
        <dbReference type="ARBA" id="ARBA00004141"/>
    </source>
</evidence>
<feature type="coiled-coil region" evidence="5">
    <location>
        <begin position="221"/>
        <end position="248"/>
    </location>
</feature>
<feature type="transmembrane region" description="Helical" evidence="6">
    <location>
        <begin position="399"/>
        <end position="419"/>
    </location>
</feature>
<keyword evidence="4 6" id="KW-0472">Membrane</keyword>
<dbReference type="Pfam" id="PF00083">
    <property type="entry name" value="Sugar_tr"/>
    <property type="match status" value="1"/>
</dbReference>
<reference evidence="8 9" key="1">
    <citation type="submission" date="2023-08" db="EMBL/GenBank/DDBJ databases">
        <title>A Necator americanus chromosomal reference genome.</title>
        <authorList>
            <person name="Ilik V."/>
            <person name="Petrzelkova K.J."/>
            <person name="Pardy F."/>
            <person name="Fuh T."/>
            <person name="Niatou-Singa F.S."/>
            <person name="Gouil Q."/>
            <person name="Baker L."/>
            <person name="Ritchie M.E."/>
            <person name="Jex A.R."/>
            <person name="Gazzola D."/>
            <person name="Li H."/>
            <person name="Toshio Fujiwara R."/>
            <person name="Zhan B."/>
            <person name="Aroian R.V."/>
            <person name="Pafco B."/>
            <person name="Schwarz E.M."/>
        </authorList>
    </citation>
    <scope>NUCLEOTIDE SEQUENCE [LARGE SCALE GENOMIC DNA]</scope>
    <source>
        <strain evidence="8 9">Aroian</strain>
        <tissue evidence="8">Whole animal</tissue>
    </source>
</reference>
<evidence type="ECO:0000256" key="6">
    <source>
        <dbReference type="SAM" id="Phobius"/>
    </source>
</evidence>
<dbReference type="Proteomes" id="UP001303046">
    <property type="component" value="Unassembled WGS sequence"/>
</dbReference>
<proteinExistence type="predicted"/>
<keyword evidence="2 6" id="KW-0812">Transmembrane</keyword>
<name>A0ABR1D9R9_NECAM</name>
<comment type="subcellular location">
    <subcellularLocation>
        <location evidence="1">Membrane</location>
        <topology evidence="1">Multi-pass membrane protein</topology>
    </subcellularLocation>
</comment>
<accession>A0ABR1D9R9</accession>
<evidence type="ECO:0000256" key="4">
    <source>
        <dbReference type="ARBA" id="ARBA00023136"/>
    </source>
</evidence>
<dbReference type="PROSITE" id="PS50850">
    <property type="entry name" value="MFS"/>
    <property type="match status" value="1"/>
</dbReference>
<protein>
    <recommendedName>
        <fullName evidence="7">Major facilitator superfamily (MFS) profile domain-containing protein</fullName>
    </recommendedName>
</protein>